<sequence>MENEAGNKFTWVIKTFLEYNFSGVFMIGGYKWYLVAFSSTHKYLSLGLRVNRYSTLPRGWRIHAKCRLTLVNQLSEKHSLVQEKQHWFDEERLMGDYPEMITLSKLHEKDSGFLVNNKLKIVAEIHVLEVVGIKSQEVTQPLKRIKLQVHGETLSLKETIDVHGFQVLLSQAESVKLIFQKHPNIASDFRAKNHHQRTSCMNALLNLIETLCQSLQDLSIDDLGQGDNALTYLKISGFKVDWLERKLEEVKEKKMEQEIGETRMQELKEKLKGFKQKYSGIEALLEKKKEELKDLKHKWSDTEALLEKEKAKVLAARVPPLTLDDVV</sequence>
<dbReference type="Gramene" id="KFK34889">
    <property type="protein sequence ID" value="KFK34889"/>
    <property type="gene ID" value="AALP_AA5G206600"/>
</dbReference>
<dbReference type="InterPro" id="IPR050804">
    <property type="entry name" value="MCC"/>
</dbReference>
<evidence type="ECO:0000313" key="4">
    <source>
        <dbReference type="EMBL" id="KFK34889.1"/>
    </source>
</evidence>
<dbReference type="eggNOG" id="KOG1987">
    <property type="taxonomic scope" value="Eukaryota"/>
</dbReference>
<dbReference type="Gene3D" id="2.60.210.10">
    <property type="entry name" value="Apoptosis, Tumor Necrosis Factor Receptor Associated Protein 2, Chain A"/>
    <property type="match status" value="1"/>
</dbReference>
<gene>
    <name evidence="4" type="ordered locus">AALP_Aa5g206600</name>
</gene>
<protein>
    <recommendedName>
        <fullName evidence="3">MATH domain-containing protein</fullName>
    </recommendedName>
</protein>
<dbReference type="InterPro" id="IPR008974">
    <property type="entry name" value="TRAF-like"/>
</dbReference>
<dbReference type="EMBL" id="CM002873">
    <property type="protein sequence ID" value="KFK34889.1"/>
    <property type="molecule type" value="Genomic_DNA"/>
</dbReference>
<dbReference type="Proteomes" id="UP000029120">
    <property type="component" value="Chromosome 5"/>
</dbReference>
<name>A0A087GYD7_ARAAL</name>
<evidence type="ECO:0000313" key="5">
    <source>
        <dbReference type="Proteomes" id="UP000029120"/>
    </source>
</evidence>
<organism evidence="4 5">
    <name type="scientific">Arabis alpina</name>
    <name type="common">Alpine rock-cress</name>
    <dbReference type="NCBI Taxonomy" id="50452"/>
    <lineage>
        <taxon>Eukaryota</taxon>
        <taxon>Viridiplantae</taxon>
        <taxon>Streptophyta</taxon>
        <taxon>Embryophyta</taxon>
        <taxon>Tracheophyta</taxon>
        <taxon>Spermatophyta</taxon>
        <taxon>Magnoliopsida</taxon>
        <taxon>eudicotyledons</taxon>
        <taxon>Gunneridae</taxon>
        <taxon>Pentapetalae</taxon>
        <taxon>rosids</taxon>
        <taxon>malvids</taxon>
        <taxon>Brassicales</taxon>
        <taxon>Brassicaceae</taxon>
        <taxon>Arabideae</taxon>
        <taxon>Arabis</taxon>
    </lineage>
</organism>
<dbReference type="AlphaFoldDB" id="A0A087GYD7"/>
<keyword evidence="1 2" id="KW-0175">Coiled coil</keyword>
<dbReference type="PROSITE" id="PS50144">
    <property type="entry name" value="MATH"/>
    <property type="match status" value="1"/>
</dbReference>
<dbReference type="InterPro" id="IPR002083">
    <property type="entry name" value="MATH/TRAF_dom"/>
</dbReference>
<accession>A0A087GYD7</accession>
<dbReference type="OrthoDB" id="289038at2759"/>
<dbReference type="OMA" id="CRRRIRF"/>
<dbReference type="PANTHER" id="PTHR46236:SF11">
    <property type="entry name" value="TRAF-LIKE SUPERFAMILY PROTEIN"/>
    <property type="match status" value="1"/>
</dbReference>
<reference evidence="5" key="1">
    <citation type="journal article" date="2015" name="Nat. Plants">
        <title>Genome expansion of Arabis alpina linked with retrotransposition and reduced symmetric DNA methylation.</title>
        <authorList>
            <person name="Willing E.M."/>
            <person name="Rawat V."/>
            <person name="Mandakova T."/>
            <person name="Maumus F."/>
            <person name="James G.V."/>
            <person name="Nordstroem K.J."/>
            <person name="Becker C."/>
            <person name="Warthmann N."/>
            <person name="Chica C."/>
            <person name="Szarzynska B."/>
            <person name="Zytnicki M."/>
            <person name="Albani M.C."/>
            <person name="Kiefer C."/>
            <person name="Bergonzi S."/>
            <person name="Castaings L."/>
            <person name="Mateos J.L."/>
            <person name="Berns M.C."/>
            <person name="Bujdoso N."/>
            <person name="Piofczyk T."/>
            <person name="de Lorenzo L."/>
            <person name="Barrero-Sicilia C."/>
            <person name="Mateos I."/>
            <person name="Piednoel M."/>
            <person name="Hagmann J."/>
            <person name="Chen-Min-Tao R."/>
            <person name="Iglesias-Fernandez R."/>
            <person name="Schuster S.C."/>
            <person name="Alonso-Blanco C."/>
            <person name="Roudier F."/>
            <person name="Carbonero P."/>
            <person name="Paz-Ares J."/>
            <person name="Davis S.J."/>
            <person name="Pecinka A."/>
            <person name="Quesneville H."/>
            <person name="Colot V."/>
            <person name="Lysak M.A."/>
            <person name="Weigel D."/>
            <person name="Coupland G."/>
            <person name="Schneeberger K."/>
        </authorList>
    </citation>
    <scope>NUCLEOTIDE SEQUENCE [LARGE SCALE GENOMIC DNA]</scope>
    <source>
        <strain evidence="5">cv. Pajares</strain>
    </source>
</reference>
<evidence type="ECO:0000256" key="2">
    <source>
        <dbReference type="SAM" id="Coils"/>
    </source>
</evidence>
<keyword evidence="5" id="KW-1185">Reference proteome</keyword>
<feature type="coiled-coil region" evidence="2">
    <location>
        <begin position="250"/>
        <end position="305"/>
    </location>
</feature>
<dbReference type="PANTHER" id="PTHR46236">
    <property type="entry name" value="TRAF-LIKE SUPERFAMILY PROTEIN"/>
    <property type="match status" value="1"/>
</dbReference>
<proteinExistence type="predicted"/>
<evidence type="ECO:0000256" key="1">
    <source>
        <dbReference type="ARBA" id="ARBA00023054"/>
    </source>
</evidence>
<dbReference type="SUPFAM" id="SSF49599">
    <property type="entry name" value="TRAF domain-like"/>
    <property type="match status" value="1"/>
</dbReference>
<feature type="domain" description="MATH" evidence="3">
    <location>
        <begin position="6"/>
        <end position="125"/>
    </location>
</feature>
<evidence type="ECO:0000259" key="3">
    <source>
        <dbReference type="PROSITE" id="PS50144"/>
    </source>
</evidence>
<dbReference type="CDD" id="cd00121">
    <property type="entry name" value="MATH"/>
    <property type="match status" value="1"/>
</dbReference>
<dbReference type="SMART" id="SM00061">
    <property type="entry name" value="MATH"/>
    <property type="match status" value="1"/>
</dbReference>
<dbReference type="Pfam" id="PF22486">
    <property type="entry name" value="MATH_2"/>
    <property type="match status" value="1"/>
</dbReference>